<dbReference type="InterPro" id="IPR001638">
    <property type="entry name" value="Solute-binding_3/MltF_N"/>
</dbReference>
<comment type="caution">
    <text evidence="3">The sequence shown here is derived from an EMBL/GenBank/DDBJ whole genome shotgun (WGS) entry which is preliminary data.</text>
</comment>
<evidence type="ECO:0000256" key="1">
    <source>
        <dbReference type="SAM" id="SignalP"/>
    </source>
</evidence>
<dbReference type="Gene3D" id="3.40.190.10">
    <property type="entry name" value="Periplasmic binding protein-like II"/>
    <property type="match status" value="2"/>
</dbReference>
<dbReference type="RefSeq" id="WP_037449970.1">
    <property type="nucleotide sequence ID" value="NZ_AVFL01000005.1"/>
</dbReference>
<reference evidence="3 4" key="1">
    <citation type="submission" date="2013-08" db="EMBL/GenBank/DDBJ databases">
        <title>The genome sequence of Skermanella stibiiresistens.</title>
        <authorList>
            <person name="Zhu W."/>
            <person name="Wang G."/>
        </authorList>
    </citation>
    <scope>NUCLEOTIDE SEQUENCE [LARGE SCALE GENOMIC DNA]</scope>
    <source>
        <strain evidence="3 4">SB22</strain>
    </source>
</reference>
<dbReference type="Pfam" id="PF00497">
    <property type="entry name" value="SBP_bac_3"/>
    <property type="match status" value="1"/>
</dbReference>
<dbReference type="PANTHER" id="PTHR38834">
    <property type="entry name" value="PERIPLASMIC SUBSTRATE BINDING PROTEIN FAMILY 3"/>
    <property type="match status" value="1"/>
</dbReference>
<keyword evidence="4" id="KW-1185">Reference proteome</keyword>
<organism evidence="3 4">
    <name type="scientific">Skermanella stibiiresistens SB22</name>
    <dbReference type="NCBI Taxonomy" id="1385369"/>
    <lineage>
        <taxon>Bacteria</taxon>
        <taxon>Pseudomonadati</taxon>
        <taxon>Pseudomonadota</taxon>
        <taxon>Alphaproteobacteria</taxon>
        <taxon>Rhodospirillales</taxon>
        <taxon>Azospirillaceae</taxon>
        <taxon>Skermanella</taxon>
    </lineage>
</organism>
<dbReference type="EMBL" id="AVFL01000005">
    <property type="protein sequence ID" value="EWY41244.1"/>
    <property type="molecule type" value="Genomic_DNA"/>
</dbReference>
<evidence type="ECO:0000259" key="2">
    <source>
        <dbReference type="Pfam" id="PF00497"/>
    </source>
</evidence>
<dbReference type="STRING" id="1385369.N825_31165"/>
<dbReference type="SUPFAM" id="SSF53850">
    <property type="entry name" value="Periplasmic binding protein-like II"/>
    <property type="match status" value="1"/>
</dbReference>
<dbReference type="Proteomes" id="UP000019486">
    <property type="component" value="Unassembled WGS sequence"/>
</dbReference>
<evidence type="ECO:0000313" key="4">
    <source>
        <dbReference type="Proteomes" id="UP000019486"/>
    </source>
</evidence>
<gene>
    <name evidence="3" type="ORF">N825_31165</name>
</gene>
<accession>W9H5D5</accession>
<dbReference type="PANTHER" id="PTHR38834:SF3">
    <property type="entry name" value="SOLUTE-BINDING PROTEIN FAMILY 3_N-TERMINAL DOMAIN-CONTAINING PROTEIN"/>
    <property type="match status" value="1"/>
</dbReference>
<dbReference type="AlphaFoldDB" id="W9H5D5"/>
<sequence>MFQRDGAGDKNSFFKKALQSAAALALCAGLFAAGPAKADPIRIVTSVVPPLTNDSETERGLLYDVMEELKKLVKVTAPIEVILWTDASKIAQNEADVLIFPLTRTPQRENSFRWITKMFDMKRSFTTLPGAAPVNSPEEAKKVASIGVLERSSSQTFLKEYGLTNTVEFPSNKALVEGLAAGKVASIYGINPMTVSEWRGIGRNDQLVFGTPVEITGSFIGASLKGNLIKVDEWQSAFEVIQQDGTFDRLLVKYGLN</sequence>
<evidence type="ECO:0000313" key="3">
    <source>
        <dbReference type="EMBL" id="EWY41244.1"/>
    </source>
</evidence>
<proteinExistence type="predicted"/>
<feature type="signal peptide" evidence="1">
    <location>
        <begin position="1"/>
        <end position="38"/>
    </location>
</feature>
<protein>
    <recommendedName>
        <fullName evidence="2">Solute-binding protein family 3/N-terminal domain-containing protein</fullName>
    </recommendedName>
</protein>
<keyword evidence="1" id="KW-0732">Signal</keyword>
<feature type="chain" id="PRO_5004920798" description="Solute-binding protein family 3/N-terminal domain-containing protein" evidence="1">
    <location>
        <begin position="39"/>
        <end position="257"/>
    </location>
</feature>
<dbReference type="OrthoDB" id="8587856at2"/>
<name>W9H5D5_9PROT</name>
<feature type="domain" description="Solute-binding protein family 3/N-terminal" evidence="2">
    <location>
        <begin position="49"/>
        <end position="255"/>
    </location>
</feature>